<dbReference type="PANTHER" id="PTHR11717:SF7">
    <property type="entry name" value="LOW MOLECULAR WEIGHT PHOSPHOTYROSINE PROTEIN PHOSPHATASE"/>
    <property type="match status" value="1"/>
</dbReference>
<dbReference type="FunCoup" id="A0A507AIZ2">
    <property type="interactions" value="555"/>
</dbReference>
<dbReference type="FunFam" id="3.40.50.2300:FF:000105">
    <property type="entry name" value="Low molecular weight phosphotyrosine protein"/>
    <property type="match status" value="1"/>
</dbReference>
<proteinExistence type="inferred from homology"/>
<comment type="catalytic activity">
    <reaction evidence="1">
        <text>a phosphate monoester + H2O = an alcohol + phosphate</text>
        <dbReference type="Rhea" id="RHEA:15017"/>
        <dbReference type="ChEBI" id="CHEBI:15377"/>
        <dbReference type="ChEBI" id="CHEBI:30879"/>
        <dbReference type="ChEBI" id="CHEBI:43474"/>
        <dbReference type="ChEBI" id="CHEBI:67140"/>
        <dbReference type="EC" id="3.1.3.2"/>
    </reaction>
</comment>
<name>A0A507AIZ2_9PEZI</name>
<evidence type="ECO:0000256" key="1">
    <source>
        <dbReference type="ARBA" id="ARBA00000032"/>
    </source>
</evidence>
<comment type="subcellular location">
    <subcellularLocation>
        <location evidence="2">Cytoplasm</location>
    </subcellularLocation>
</comment>
<dbReference type="Proteomes" id="UP000319257">
    <property type="component" value="Unassembled WGS sequence"/>
</dbReference>
<dbReference type="RefSeq" id="XP_030988438.1">
    <property type="nucleotide sequence ID" value="XM_031136389.1"/>
</dbReference>
<evidence type="ECO:0000259" key="9">
    <source>
        <dbReference type="SMART" id="SM00226"/>
    </source>
</evidence>
<dbReference type="Gene3D" id="3.40.50.2300">
    <property type="match status" value="1"/>
</dbReference>
<keyword evidence="4" id="KW-0963">Cytoplasm</keyword>
<dbReference type="InterPro" id="IPR023485">
    <property type="entry name" value="Ptyr_pPase"/>
</dbReference>
<comment type="catalytic activity">
    <reaction evidence="7">
        <text>O-phospho-L-tyrosyl-[protein] + H2O = L-tyrosyl-[protein] + phosphate</text>
        <dbReference type="Rhea" id="RHEA:10684"/>
        <dbReference type="Rhea" id="RHEA-COMP:10136"/>
        <dbReference type="Rhea" id="RHEA-COMP:20101"/>
        <dbReference type="ChEBI" id="CHEBI:15377"/>
        <dbReference type="ChEBI" id="CHEBI:43474"/>
        <dbReference type="ChEBI" id="CHEBI:46858"/>
        <dbReference type="ChEBI" id="CHEBI:61978"/>
        <dbReference type="EC" id="3.1.3.48"/>
    </reaction>
</comment>
<accession>A0A507AIZ2</accession>
<dbReference type="InterPro" id="IPR050438">
    <property type="entry name" value="LMW_PTPase"/>
</dbReference>
<keyword evidence="5" id="KW-0378">Hydrolase</keyword>
<reference evidence="10 11" key="1">
    <citation type="submission" date="2019-06" db="EMBL/GenBank/DDBJ databases">
        <title>Draft genome sequence of the filamentous fungus Phialemoniopsis curvata isolated from diesel fuel.</title>
        <authorList>
            <person name="Varaljay V.A."/>
            <person name="Lyon W.J."/>
            <person name="Crouch A.L."/>
            <person name="Drake C.E."/>
            <person name="Hollomon J.M."/>
            <person name="Nadeau L.J."/>
            <person name="Nunn H.S."/>
            <person name="Stevenson B.S."/>
            <person name="Bojanowski C.L."/>
            <person name="Crookes-Goodson W.J."/>
        </authorList>
    </citation>
    <scope>NUCLEOTIDE SEQUENCE [LARGE SCALE GENOMIC DNA]</scope>
    <source>
        <strain evidence="10 11">D216</strain>
    </source>
</reference>
<dbReference type="OrthoDB" id="3388at2759"/>
<protein>
    <recommendedName>
        <fullName evidence="9">Phosphotyrosine protein phosphatase I domain-containing protein</fullName>
    </recommendedName>
</protein>
<feature type="active site" description="Nucleophile" evidence="8">
    <location>
        <position position="11"/>
    </location>
</feature>
<evidence type="ECO:0000256" key="5">
    <source>
        <dbReference type="ARBA" id="ARBA00022801"/>
    </source>
</evidence>
<dbReference type="PANTHER" id="PTHR11717">
    <property type="entry name" value="LOW MOLECULAR WEIGHT PROTEIN TYROSINE PHOSPHATASE"/>
    <property type="match status" value="1"/>
</dbReference>
<dbReference type="SUPFAM" id="SSF52788">
    <property type="entry name" value="Phosphotyrosine protein phosphatases I"/>
    <property type="match status" value="1"/>
</dbReference>
<dbReference type="InParanoid" id="A0A507AIZ2"/>
<sequence>MPEQISVLFCCLGNICRSTMAEGVFQSMVKQTPYKAHIKELDSCGTGAYHAGDGPDSRTMSTLAAHGINDYDHEARKIMMADFDRFDYIFAMDRSNLHDLKSLQRRKPGSKARLMLFGEFSGTGRAEIIDDPYYGGRDGFEIGYEKVTRFSKNFLKETFPEVEA</sequence>
<keyword evidence="11" id="KW-1185">Reference proteome</keyword>
<organism evidence="10 11">
    <name type="scientific">Thyridium curvatum</name>
    <dbReference type="NCBI Taxonomy" id="1093900"/>
    <lineage>
        <taxon>Eukaryota</taxon>
        <taxon>Fungi</taxon>
        <taxon>Dikarya</taxon>
        <taxon>Ascomycota</taxon>
        <taxon>Pezizomycotina</taxon>
        <taxon>Sordariomycetes</taxon>
        <taxon>Sordariomycetidae</taxon>
        <taxon>Thyridiales</taxon>
        <taxon>Thyridiaceae</taxon>
        <taxon>Thyridium</taxon>
    </lineage>
</organism>
<evidence type="ECO:0000313" key="10">
    <source>
        <dbReference type="EMBL" id="TPX06727.1"/>
    </source>
</evidence>
<dbReference type="AlphaFoldDB" id="A0A507AIZ2"/>
<feature type="active site" evidence="8">
    <location>
        <position position="17"/>
    </location>
</feature>
<dbReference type="GO" id="GO:0005737">
    <property type="term" value="C:cytoplasm"/>
    <property type="evidence" value="ECO:0007669"/>
    <property type="project" value="UniProtKB-SubCell"/>
</dbReference>
<dbReference type="EMBL" id="SKBQ01000009">
    <property type="protein sequence ID" value="TPX06727.1"/>
    <property type="molecule type" value="Genomic_DNA"/>
</dbReference>
<dbReference type="InterPro" id="IPR017867">
    <property type="entry name" value="Tyr_phospatase_low_mol_wt"/>
</dbReference>
<evidence type="ECO:0000256" key="2">
    <source>
        <dbReference type="ARBA" id="ARBA00004496"/>
    </source>
</evidence>
<evidence type="ECO:0000256" key="8">
    <source>
        <dbReference type="PIRSR" id="PIRSR617867-1"/>
    </source>
</evidence>
<dbReference type="PRINTS" id="PR00719">
    <property type="entry name" value="LMWPTPASE"/>
</dbReference>
<dbReference type="CDD" id="cd16343">
    <property type="entry name" value="LMWPTP"/>
    <property type="match status" value="1"/>
</dbReference>
<feature type="domain" description="Phosphotyrosine protein phosphatase I" evidence="9">
    <location>
        <begin position="5"/>
        <end position="157"/>
    </location>
</feature>
<dbReference type="GeneID" id="41969670"/>
<evidence type="ECO:0000256" key="4">
    <source>
        <dbReference type="ARBA" id="ARBA00022490"/>
    </source>
</evidence>
<feature type="active site" description="Proton donor" evidence="8">
    <location>
        <position position="131"/>
    </location>
</feature>
<dbReference type="STRING" id="1093900.A0A507AIZ2"/>
<dbReference type="SMART" id="SM00226">
    <property type="entry name" value="LMWPc"/>
    <property type="match status" value="1"/>
</dbReference>
<comment type="caution">
    <text evidence="10">The sequence shown here is derived from an EMBL/GenBank/DDBJ whole genome shotgun (WGS) entry which is preliminary data.</text>
</comment>
<evidence type="ECO:0000313" key="11">
    <source>
        <dbReference type="Proteomes" id="UP000319257"/>
    </source>
</evidence>
<evidence type="ECO:0000256" key="7">
    <source>
        <dbReference type="ARBA" id="ARBA00051722"/>
    </source>
</evidence>
<keyword evidence="6" id="KW-0904">Protein phosphatase</keyword>
<evidence type="ECO:0000256" key="6">
    <source>
        <dbReference type="ARBA" id="ARBA00022912"/>
    </source>
</evidence>
<comment type="similarity">
    <text evidence="3">Belongs to the low molecular weight phosphotyrosine protein phosphatase family.</text>
</comment>
<dbReference type="InterPro" id="IPR036196">
    <property type="entry name" value="Ptyr_pPase_sf"/>
</dbReference>
<dbReference type="GO" id="GO:0004725">
    <property type="term" value="F:protein tyrosine phosphatase activity"/>
    <property type="evidence" value="ECO:0007669"/>
    <property type="project" value="UniProtKB-EC"/>
</dbReference>
<dbReference type="GO" id="GO:0003993">
    <property type="term" value="F:acid phosphatase activity"/>
    <property type="evidence" value="ECO:0007669"/>
    <property type="project" value="UniProtKB-EC"/>
</dbReference>
<evidence type="ECO:0000256" key="3">
    <source>
        <dbReference type="ARBA" id="ARBA00011063"/>
    </source>
</evidence>
<dbReference type="Pfam" id="PF01451">
    <property type="entry name" value="LMWPc"/>
    <property type="match status" value="1"/>
</dbReference>
<gene>
    <name evidence="10" type="ORF">E0L32_002223</name>
</gene>